<dbReference type="InterPro" id="IPR012091">
    <property type="entry name" value="Pept_M54_archaemetzncn_arc/bac"/>
</dbReference>
<dbReference type="PIRSF" id="PIRSF005785">
    <property type="entry name" value="Zn-prot_arch"/>
    <property type="match status" value="1"/>
</dbReference>
<organism evidence="7">
    <name type="scientific">Archaeoglobus fulgidus</name>
    <dbReference type="NCBI Taxonomy" id="2234"/>
    <lineage>
        <taxon>Archaea</taxon>
        <taxon>Methanobacteriati</taxon>
        <taxon>Methanobacteriota</taxon>
        <taxon>Archaeoglobi</taxon>
        <taxon>Archaeoglobales</taxon>
        <taxon>Archaeoglobaceae</taxon>
        <taxon>Archaeoglobus</taxon>
    </lineage>
</organism>
<dbReference type="CDD" id="cd11375">
    <property type="entry name" value="Peptidase_M54"/>
    <property type="match status" value="1"/>
</dbReference>
<dbReference type="NCBIfam" id="NF033823">
    <property type="entry name" value="archmetzin"/>
    <property type="match status" value="1"/>
</dbReference>
<keyword evidence="5 6" id="KW-0482">Metalloprotease</keyword>
<dbReference type="EC" id="3.4.-.-" evidence="6"/>
<comment type="cofactor">
    <cofactor evidence="6">
        <name>Zn(2+)</name>
        <dbReference type="ChEBI" id="CHEBI:29105"/>
    </cofactor>
    <text evidence="6">Binds 2 Zn(2+) ions per subunit. One is catalytic, whereas the other seems to have a structural role.</text>
</comment>
<gene>
    <name evidence="6" type="primary">amzA</name>
    <name evidence="7" type="ORF">ENN70_03745</name>
</gene>
<comment type="function">
    <text evidence="6">Probable zinc metalloprotease whose natural substrate is unknown.</text>
</comment>
<reference evidence="7" key="1">
    <citation type="journal article" date="2020" name="mSystems">
        <title>Genome- and Community-Level Interaction Insights into Carbon Utilization and Element Cycling Functions of Hydrothermarchaeota in Hydrothermal Sediment.</title>
        <authorList>
            <person name="Zhou Z."/>
            <person name="Liu Y."/>
            <person name="Xu W."/>
            <person name="Pan J."/>
            <person name="Luo Z.H."/>
            <person name="Li M."/>
        </authorList>
    </citation>
    <scope>NUCLEOTIDE SEQUENCE [LARGE SCALE GENOMIC DNA]</scope>
    <source>
        <strain evidence="7">SpSt-12</strain>
    </source>
</reference>
<name>A0A7C2SDK2_ARCFL</name>
<dbReference type="EMBL" id="DSCQ01000044">
    <property type="protein sequence ID" value="HET21207.1"/>
    <property type="molecule type" value="Genomic_DNA"/>
</dbReference>
<dbReference type="InterPro" id="IPR012962">
    <property type="entry name" value="Pept_M54_archaemetzincn"/>
</dbReference>
<dbReference type="GO" id="GO:0008237">
    <property type="term" value="F:metallopeptidase activity"/>
    <property type="evidence" value="ECO:0007669"/>
    <property type="project" value="UniProtKB-UniRule"/>
</dbReference>
<dbReference type="Gene3D" id="3.40.390.10">
    <property type="entry name" value="Collagenase (Catalytic Domain)"/>
    <property type="match status" value="1"/>
</dbReference>
<keyword evidence="2 6" id="KW-0479">Metal-binding</keyword>
<feature type="binding site" evidence="6">
    <location>
        <position position="151"/>
    </location>
    <ligand>
        <name>Zn(2+)</name>
        <dbReference type="ChEBI" id="CHEBI:29105"/>
        <label>2</label>
    </ligand>
</feature>
<feature type="active site" description="Proton acceptor" evidence="6">
    <location>
        <position position="118"/>
    </location>
</feature>
<dbReference type="InterPro" id="IPR024079">
    <property type="entry name" value="MetalloPept_cat_dom_sf"/>
</dbReference>
<comment type="caution">
    <text evidence="7">The sequence shown here is derived from an EMBL/GenBank/DDBJ whole genome shotgun (WGS) entry which is preliminary data.</text>
</comment>
<keyword evidence="4 6" id="KW-0862">Zinc</keyword>
<dbReference type="Pfam" id="PF07998">
    <property type="entry name" value="Peptidase_M54"/>
    <property type="match status" value="1"/>
</dbReference>
<evidence type="ECO:0000256" key="2">
    <source>
        <dbReference type="ARBA" id="ARBA00022723"/>
    </source>
</evidence>
<comment type="subunit">
    <text evidence="6">Monomer.</text>
</comment>
<dbReference type="SUPFAM" id="SSF55486">
    <property type="entry name" value="Metalloproteases ('zincins'), catalytic domain"/>
    <property type="match status" value="1"/>
</dbReference>
<feature type="binding site" evidence="6">
    <location>
        <position position="121"/>
    </location>
    <ligand>
        <name>Zn(2+)</name>
        <dbReference type="ChEBI" id="CHEBI:29105"/>
        <label>1</label>
        <note>catalytic</note>
    </ligand>
</feature>
<dbReference type="HAMAP" id="MF_01842">
    <property type="entry name" value="Archaemetzincin"/>
    <property type="match status" value="1"/>
</dbReference>
<evidence type="ECO:0000313" key="7">
    <source>
        <dbReference type="EMBL" id="HET21207.1"/>
    </source>
</evidence>
<evidence type="ECO:0000256" key="1">
    <source>
        <dbReference type="ARBA" id="ARBA00022670"/>
    </source>
</evidence>
<feature type="binding site" evidence="6">
    <location>
        <position position="117"/>
    </location>
    <ligand>
        <name>Zn(2+)</name>
        <dbReference type="ChEBI" id="CHEBI:29105"/>
        <label>1</label>
        <note>catalytic</note>
    </ligand>
</feature>
<dbReference type="GO" id="GO:0006508">
    <property type="term" value="P:proteolysis"/>
    <property type="evidence" value="ECO:0007669"/>
    <property type="project" value="UniProtKB-UniRule"/>
</dbReference>
<evidence type="ECO:0000256" key="5">
    <source>
        <dbReference type="ARBA" id="ARBA00023049"/>
    </source>
</evidence>
<comment type="similarity">
    <text evidence="6">Belongs to the peptidase M54 family.</text>
</comment>
<evidence type="ECO:0000256" key="6">
    <source>
        <dbReference type="HAMAP-Rule" id="MF_01842"/>
    </source>
</evidence>
<proteinExistence type="inferred from homology"/>
<feature type="binding site" evidence="6">
    <location>
        <position position="127"/>
    </location>
    <ligand>
        <name>Zn(2+)</name>
        <dbReference type="ChEBI" id="CHEBI:29105"/>
        <label>1</label>
        <note>catalytic</note>
    </ligand>
</feature>
<dbReference type="PANTHER" id="PTHR15910">
    <property type="entry name" value="ARCHAEMETZINCIN"/>
    <property type="match status" value="1"/>
</dbReference>
<protein>
    <recommendedName>
        <fullName evidence="6">Archaemetzincin</fullName>
        <ecNumber evidence="6">3.4.-.-</ecNumber>
    </recommendedName>
</protein>
<evidence type="ECO:0000256" key="4">
    <source>
        <dbReference type="ARBA" id="ARBA00022833"/>
    </source>
</evidence>
<keyword evidence="1 6" id="KW-0645">Protease</keyword>
<dbReference type="AlphaFoldDB" id="A0A7C2SDK2"/>
<feature type="binding site" evidence="6">
    <location>
        <position position="128"/>
    </location>
    <ligand>
        <name>Zn(2+)</name>
        <dbReference type="ChEBI" id="CHEBI:29105"/>
        <label>2</label>
    </ligand>
</feature>
<dbReference type="PANTHER" id="PTHR15910:SF1">
    <property type="entry name" value="ARCHAEMETZINCIN-2"/>
    <property type="match status" value="1"/>
</dbReference>
<feature type="binding site" evidence="6">
    <location>
        <position position="132"/>
    </location>
    <ligand>
        <name>Zn(2+)</name>
        <dbReference type="ChEBI" id="CHEBI:29105"/>
        <label>2</label>
    </ligand>
</feature>
<accession>A0A7C2SDK2</accession>
<dbReference type="GO" id="GO:0008270">
    <property type="term" value="F:zinc ion binding"/>
    <property type="evidence" value="ECO:0007669"/>
    <property type="project" value="UniProtKB-UniRule"/>
</dbReference>
<evidence type="ECO:0000256" key="3">
    <source>
        <dbReference type="ARBA" id="ARBA00022801"/>
    </source>
</evidence>
<keyword evidence="3 6" id="KW-0378">Hydrolase</keyword>
<feature type="binding site" evidence="6">
    <location>
        <position position="154"/>
    </location>
    <ligand>
        <name>Zn(2+)</name>
        <dbReference type="ChEBI" id="CHEBI:29105"/>
        <label>2</label>
    </ligand>
</feature>
<sequence length="161" mass="18146">MKIYIKPVSTNRYTVMILQKKLPEVFEAEVLVLSPMDIGLKCYNPLRGQYNSTCLIRRLPLLKITLGVTGKDLYATGMNFVFGEAELGGARAVLSTFRLITPDTELYEERVVKEATHEIGHVLGLRHCENDCVMKFSNSVKEVDEKPVSFCSDCASKIKLR</sequence>